<dbReference type="Pfam" id="PF00668">
    <property type="entry name" value="Condensation"/>
    <property type="match status" value="1"/>
</dbReference>
<feature type="domain" description="Condensation" evidence="1">
    <location>
        <begin position="5"/>
        <end position="209"/>
    </location>
</feature>
<evidence type="ECO:0000259" key="1">
    <source>
        <dbReference type="Pfam" id="PF00668"/>
    </source>
</evidence>
<dbReference type="STRING" id="1450537.A0A395HFL4"/>
<evidence type="ECO:0000313" key="2">
    <source>
        <dbReference type="EMBL" id="RAL06520.1"/>
    </source>
</evidence>
<name>A0A395HFL4_ASPHC</name>
<proteinExistence type="predicted"/>
<dbReference type="SUPFAM" id="SSF52777">
    <property type="entry name" value="CoA-dependent acyltransferases"/>
    <property type="match status" value="1"/>
</dbReference>
<dbReference type="RefSeq" id="XP_025545674.1">
    <property type="nucleotide sequence ID" value="XM_025698874.1"/>
</dbReference>
<dbReference type="OrthoDB" id="416786at2759"/>
<dbReference type="InterPro" id="IPR001242">
    <property type="entry name" value="Condensation_dom"/>
</dbReference>
<evidence type="ECO:0000313" key="3">
    <source>
        <dbReference type="Proteomes" id="UP000248961"/>
    </source>
</evidence>
<dbReference type="EMBL" id="KZ824383">
    <property type="protein sequence ID" value="RAL06520.1"/>
    <property type="molecule type" value="Genomic_DNA"/>
</dbReference>
<gene>
    <name evidence="2" type="ORF">BO97DRAFT_449508</name>
</gene>
<keyword evidence="2" id="KW-0808">Transferase</keyword>
<keyword evidence="3" id="KW-1185">Reference proteome</keyword>
<sequence>MQPTISSTSAQRLLDTYADHHVSPRYFALAIVAITLQTLADIRVVLLGCPYINRPNEAGADTIGLHLEPLPLRFTLPNSSEPTRIVERLLQAVGTTAQAAVAHAVPWHALLALLGLPFPSGHEALFDYAVTFWEYRGVKDSQRLPDTEGLVPLPVSPNGAIFALLFEWRFTDDEQGVSLRLGYDTDLLSPALMNELSRVLCVALDNMLDLEKQTRLRHVLRQALDDACLRAGLKPLSVRELARKNLIETVSGDV</sequence>
<dbReference type="GeneID" id="37203163"/>
<keyword evidence="2" id="KW-0012">Acyltransferase</keyword>
<organism evidence="2 3">
    <name type="scientific">Aspergillus homomorphus (strain CBS 101889)</name>
    <dbReference type="NCBI Taxonomy" id="1450537"/>
    <lineage>
        <taxon>Eukaryota</taxon>
        <taxon>Fungi</taxon>
        <taxon>Dikarya</taxon>
        <taxon>Ascomycota</taxon>
        <taxon>Pezizomycotina</taxon>
        <taxon>Eurotiomycetes</taxon>
        <taxon>Eurotiomycetidae</taxon>
        <taxon>Eurotiales</taxon>
        <taxon>Aspergillaceae</taxon>
        <taxon>Aspergillus</taxon>
        <taxon>Aspergillus subgen. Circumdati</taxon>
    </lineage>
</organism>
<dbReference type="GO" id="GO:0016746">
    <property type="term" value="F:acyltransferase activity"/>
    <property type="evidence" value="ECO:0007669"/>
    <property type="project" value="UniProtKB-KW"/>
</dbReference>
<dbReference type="Proteomes" id="UP000248961">
    <property type="component" value="Unassembled WGS sequence"/>
</dbReference>
<dbReference type="AlphaFoldDB" id="A0A395HFL4"/>
<protein>
    <submittedName>
        <fullName evidence="2">CoA-dependent acyltransferase</fullName>
    </submittedName>
</protein>
<dbReference type="VEuPathDB" id="FungiDB:BO97DRAFT_449508"/>
<reference evidence="2 3" key="1">
    <citation type="submission" date="2018-02" db="EMBL/GenBank/DDBJ databases">
        <title>The genomes of Aspergillus section Nigri reveals drivers in fungal speciation.</title>
        <authorList>
            <consortium name="DOE Joint Genome Institute"/>
            <person name="Vesth T.C."/>
            <person name="Nybo J."/>
            <person name="Theobald S."/>
            <person name="Brandl J."/>
            <person name="Frisvad J.C."/>
            <person name="Nielsen K.F."/>
            <person name="Lyhne E.K."/>
            <person name="Kogle M.E."/>
            <person name="Kuo A."/>
            <person name="Riley R."/>
            <person name="Clum A."/>
            <person name="Nolan M."/>
            <person name="Lipzen A."/>
            <person name="Salamov A."/>
            <person name="Henrissat B."/>
            <person name="Wiebenga A."/>
            <person name="De vries R.P."/>
            <person name="Grigoriev I.V."/>
            <person name="Mortensen U.H."/>
            <person name="Andersen M.R."/>
            <person name="Baker S.E."/>
        </authorList>
    </citation>
    <scope>NUCLEOTIDE SEQUENCE [LARGE SCALE GENOMIC DNA]</scope>
    <source>
        <strain evidence="2 3">CBS 101889</strain>
    </source>
</reference>
<dbReference type="Gene3D" id="3.30.559.30">
    <property type="entry name" value="Nonribosomal peptide synthetase, condensation domain"/>
    <property type="match status" value="1"/>
</dbReference>
<accession>A0A395HFL4</accession>